<dbReference type="EMBL" id="NMWV01000050">
    <property type="protein sequence ID" value="PLS23751.1"/>
    <property type="molecule type" value="Genomic_DNA"/>
</dbReference>
<dbReference type="AlphaFoldDB" id="A0A2N5IP59"/>
<dbReference type="EMBL" id="CP071591">
    <property type="protein sequence ID" value="QSY58529.1"/>
    <property type="molecule type" value="Genomic_DNA"/>
</dbReference>
<name>A0A2N5IP59_9BIFI</name>
<evidence type="ECO:0000313" key="3">
    <source>
        <dbReference type="Proteomes" id="UP000234855"/>
    </source>
</evidence>
<dbReference type="RefSeq" id="WP_101626603.1">
    <property type="nucleotide sequence ID" value="NZ_CP071591.1"/>
</dbReference>
<proteinExistence type="predicted"/>
<evidence type="ECO:0000313" key="1">
    <source>
        <dbReference type="EMBL" id="PLS23751.1"/>
    </source>
</evidence>
<dbReference type="Proteomes" id="UP000663067">
    <property type="component" value="Chromosome"/>
</dbReference>
<organism evidence="1 3">
    <name type="scientific">Bifidobacterium imperatoris</name>
    <dbReference type="NCBI Taxonomy" id="2020965"/>
    <lineage>
        <taxon>Bacteria</taxon>
        <taxon>Bacillati</taxon>
        <taxon>Actinomycetota</taxon>
        <taxon>Actinomycetes</taxon>
        <taxon>Bifidobacteriales</taxon>
        <taxon>Bifidobacteriaceae</taxon>
        <taxon>Bifidobacterium</taxon>
    </lineage>
</organism>
<protein>
    <submittedName>
        <fullName evidence="1">Uncharacterized protein</fullName>
    </submittedName>
</protein>
<sequence>MDEELPQGSGDDAQVLRVIEDEQGLLILGENKQIDSWLASVGIDATNTRELKKQSLQKASHAAQALGEAMASDGRWVKMTEESAKLVKQYGSNGTGVVRNKGRIVAYLKFENLSQLKSLANPQMVTGAAGIMAQMALEQAAEEITDYLKAIDKKVDALIQDQKDQIGSGLEGDADLIEETLEIRGKVGLITETTWSKLANCPRGLATAQSYALRKLENIANELHEASGVADVRDVAQRLHKDAADWLGFLAVTIQLQDKVSVLELERVLIERPDTVEQYRQGLQAARRRRLHNVENRLIQLNDSIAESAELVRQPTCLTFFERVGCGGASSGMSANGIGPVWLVLWKTGSAWRRSGRSP</sequence>
<reference evidence="2 4" key="2">
    <citation type="submission" date="2021-03" db="EMBL/GenBank/DDBJ databases">
        <title>Genome sequencing of Bifidobacterium imperatoris JCM 32708.</title>
        <authorList>
            <person name="Kim J."/>
        </authorList>
    </citation>
    <scope>NUCLEOTIDE SEQUENCE [LARGE SCALE GENOMIC DNA]</scope>
    <source>
        <strain evidence="2 4">JCM 32708</strain>
    </source>
</reference>
<keyword evidence="4" id="KW-1185">Reference proteome</keyword>
<evidence type="ECO:0000313" key="2">
    <source>
        <dbReference type="EMBL" id="QSY58529.1"/>
    </source>
</evidence>
<evidence type="ECO:0000313" key="4">
    <source>
        <dbReference type="Proteomes" id="UP000663067"/>
    </source>
</evidence>
<gene>
    <name evidence="2" type="ORF">BLI708_04480</name>
    <name evidence="1" type="ORF">Tam1G_2195</name>
</gene>
<reference evidence="1 3" key="1">
    <citation type="submission" date="2017-07" db="EMBL/GenBank/DDBJ databases">
        <title>Bifidobacterium novel species.</title>
        <authorList>
            <person name="Lugli G.A."/>
            <person name="Milani C."/>
            <person name="Duranti S."/>
            <person name="Mangifesta M."/>
        </authorList>
    </citation>
    <scope>NUCLEOTIDE SEQUENCE [LARGE SCALE GENOMIC DNA]</scope>
    <source>
        <strain evidence="1 3">45</strain>
    </source>
</reference>
<accession>A0A2N5IP59</accession>
<dbReference type="Proteomes" id="UP000234855">
    <property type="component" value="Unassembled WGS sequence"/>
</dbReference>